<accession>A0A1W1DW62</accession>
<sequence length="209" mass="23867">MVSIMNLFGFNLIDFSVKGENARHMFKPSARAKLNELALNRLFNKFGFNDVHKDIITLCSNLTLISVACKGNEYTALKLYFSNSEDKFKQVAGNFEKCDSLYNLSREQNLEILCALNLNKDATIGKKIYLETQEVDLNMVKNKQAILQDLNKDLLLALPELMKNLNFDKKKISKVNETISYMKSKEIPLATIGVDIDSNEIKLYFDYGQ</sequence>
<gene>
    <name evidence="1" type="ORF">MNB_SUP05-SYMBIONT-4-1264</name>
</gene>
<dbReference type="AlphaFoldDB" id="A0A1W1DW62"/>
<reference evidence="1" key="1">
    <citation type="submission" date="2016-10" db="EMBL/GenBank/DDBJ databases">
        <authorList>
            <person name="de Groot N.N."/>
        </authorList>
    </citation>
    <scope>NUCLEOTIDE SEQUENCE</scope>
</reference>
<organism evidence="1">
    <name type="scientific">hydrothermal vent metagenome</name>
    <dbReference type="NCBI Taxonomy" id="652676"/>
    <lineage>
        <taxon>unclassified sequences</taxon>
        <taxon>metagenomes</taxon>
        <taxon>ecological metagenomes</taxon>
    </lineage>
</organism>
<dbReference type="EMBL" id="FPHY01000047">
    <property type="protein sequence ID" value="SFV85799.1"/>
    <property type="molecule type" value="Genomic_DNA"/>
</dbReference>
<name>A0A1W1DW62_9ZZZZ</name>
<evidence type="ECO:0000313" key="1">
    <source>
        <dbReference type="EMBL" id="SFV85799.1"/>
    </source>
</evidence>
<protein>
    <submittedName>
        <fullName evidence="1">Uncharacterized protein</fullName>
    </submittedName>
</protein>
<proteinExistence type="predicted"/>